<proteinExistence type="predicted"/>
<protein>
    <submittedName>
        <fullName evidence="1">Uncharacterized protein</fullName>
    </submittedName>
</protein>
<evidence type="ECO:0000313" key="1">
    <source>
        <dbReference type="EMBL" id="PSR29444.1"/>
    </source>
</evidence>
<evidence type="ECO:0000313" key="2">
    <source>
        <dbReference type="Proteomes" id="UP000242705"/>
    </source>
</evidence>
<dbReference type="InterPro" id="IPR036249">
    <property type="entry name" value="Thioredoxin-like_sf"/>
</dbReference>
<dbReference type="SUPFAM" id="SSF52833">
    <property type="entry name" value="Thioredoxin-like"/>
    <property type="match status" value="1"/>
</dbReference>
<dbReference type="Proteomes" id="UP000242705">
    <property type="component" value="Unassembled WGS sequence"/>
</dbReference>
<name>A0A2T2X4L7_SULTH</name>
<organism evidence="1 2">
    <name type="scientific">Sulfobacillus thermosulfidooxidans</name>
    <dbReference type="NCBI Taxonomy" id="28034"/>
    <lineage>
        <taxon>Bacteria</taxon>
        <taxon>Bacillati</taxon>
        <taxon>Bacillota</taxon>
        <taxon>Clostridia</taxon>
        <taxon>Eubacteriales</taxon>
        <taxon>Clostridiales Family XVII. Incertae Sedis</taxon>
        <taxon>Sulfobacillus</taxon>
    </lineage>
</organism>
<comment type="caution">
    <text evidence="1">The sequence shown here is derived from an EMBL/GenBank/DDBJ whole genome shotgun (WGS) entry which is preliminary data.</text>
</comment>
<dbReference type="Gene3D" id="3.40.30.80">
    <property type="match status" value="1"/>
</dbReference>
<reference evidence="1 2" key="1">
    <citation type="journal article" date="2014" name="BMC Genomics">
        <title>Comparison of environmental and isolate Sulfobacillus genomes reveals diverse carbon, sulfur, nitrogen, and hydrogen metabolisms.</title>
        <authorList>
            <person name="Justice N.B."/>
            <person name="Norman A."/>
            <person name="Brown C.T."/>
            <person name="Singh A."/>
            <person name="Thomas B.C."/>
            <person name="Banfield J.F."/>
        </authorList>
    </citation>
    <scope>NUCLEOTIDE SEQUENCE [LARGE SCALE GENOMIC DNA]</scope>
    <source>
        <strain evidence="1">AMDSBA5</strain>
    </source>
</reference>
<dbReference type="AlphaFoldDB" id="A0A2T2X4L7"/>
<accession>A0A2T2X4L7</accession>
<sequence length="135" mass="15043">MFLNSQQEKAVMDSLSTLPNPVILTVHSEQWESAKTQATLDLINYTVSLMPQKIMRQLANTDHARFFDPTVTISNTQGNIFGVQFVGAPSGMEYAAFIESIAAFSRVSGYDHPSWEPLLHEIQRPVTAKIFVSPT</sequence>
<dbReference type="EMBL" id="PXYX01000002">
    <property type="protein sequence ID" value="PSR29444.1"/>
    <property type="molecule type" value="Genomic_DNA"/>
</dbReference>
<gene>
    <name evidence="1" type="ORF">C7B47_01645</name>
</gene>